<feature type="transmembrane region" description="Helical" evidence="1">
    <location>
        <begin position="206"/>
        <end position="228"/>
    </location>
</feature>
<dbReference type="Pfam" id="PF10323">
    <property type="entry name" value="7TM_GPCR_Srv"/>
    <property type="match status" value="1"/>
</dbReference>
<dbReference type="SUPFAM" id="SSF81321">
    <property type="entry name" value="Family A G protein-coupled receptor-like"/>
    <property type="match status" value="1"/>
</dbReference>
<feature type="transmembrane region" description="Helical" evidence="1">
    <location>
        <begin position="123"/>
        <end position="144"/>
    </location>
</feature>
<dbReference type="EMBL" id="KE124946">
    <property type="protein sequence ID" value="EPB74345.1"/>
    <property type="molecule type" value="Genomic_DNA"/>
</dbReference>
<keyword evidence="1" id="KW-0472">Membrane</keyword>
<keyword evidence="1" id="KW-0812">Transmembrane</keyword>
<organism evidence="2 3">
    <name type="scientific">Ancylostoma ceylanicum</name>
    <dbReference type="NCBI Taxonomy" id="53326"/>
    <lineage>
        <taxon>Eukaryota</taxon>
        <taxon>Metazoa</taxon>
        <taxon>Ecdysozoa</taxon>
        <taxon>Nematoda</taxon>
        <taxon>Chromadorea</taxon>
        <taxon>Rhabditida</taxon>
        <taxon>Rhabditina</taxon>
        <taxon>Rhabditomorpha</taxon>
        <taxon>Strongyloidea</taxon>
        <taxon>Ancylostomatidae</taxon>
        <taxon>Ancylostomatinae</taxon>
        <taxon>Ancylostoma</taxon>
    </lineage>
</organism>
<dbReference type="PANTHER" id="PTHR31552">
    <property type="entry name" value="SERPENTINE RECEPTOR CLASS GAMMA"/>
    <property type="match status" value="1"/>
</dbReference>
<name>A0A0D6LQN2_9BILA</name>
<keyword evidence="1" id="KW-1133">Transmembrane helix</keyword>
<evidence type="ECO:0008006" key="4">
    <source>
        <dbReference type="Google" id="ProtNLM"/>
    </source>
</evidence>
<feature type="transmembrane region" description="Helical" evidence="1">
    <location>
        <begin position="165"/>
        <end position="186"/>
    </location>
</feature>
<feature type="transmembrane region" description="Helical" evidence="1">
    <location>
        <begin position="43"/>
        <end position="67"/>
    </location>
</feature>
<dbReference type="Gene3D" id="1.20.1070.10">
    <property type="entry name" value="Rhodopsin 7-helix transmembrane proteins"/>
    <property type="match status" value="1"/>
</dbReference>
<evidence type="ECO:0000256" key="1">
    <source>
        <dbReference type="SAM" id="Phobius"/>
    </source>
</evidence>
<sequence>MMTRNSSYSRGICSVHLAMRLTDPIRYCMLTSSLFMPMEYSSWWILVDAQFVISISTMVYYTWILILMCNSTSTVFRSAFYRIFIVTGFFDVQAITAIEWIRADLRLALGPDYEIVTRLMNTFTFSHLFIHVIGNFLMTLNRYMAICHPTSYEKLQWWTPRTVQVMLVVDVSLSFFVNAELFFIPFGYQWKDNKWITTGRLKPIPFIRMMCSCIVIIYEFTSIALIAPTIHSIRKSRKKKKTESFRRELGLVVAIAIESLLGGIECIYEITNIFGLESKLLRNTPSLTAKHVSQSLTI</sequence>
<protein>
    <recommendedName>
        <fullName evidence="4">Serpentine receptor class gamma</fullName>
    </recommendedName>
</protein>
<accession>A0A0D6LQN2</accession>
<keyword evidence="3" id="KW-1185">Reference proteome</keyword>
<evidence type="ECO:0000313" key="3">
    <source>
        <dbReference type="Proteomes" id="UP000054495"/>
    </source>
</evidence>
<proteinExistence type="predicted"/>
<evidence type="ECO:0000313" key="2">
    <source>
        <dbReference type="EMBL" id="EPB74345.1"/>
    </source>
</evidence>
<feature type="transmembrane region" description="Helical" evidence="1">
    <location>
        <begin position="79"/>
        <end position="103"/>
    </location>
</feature>
<gene>
    <name evidence="2" type="ORF">ANCCEY_06561</name>
</gene>
<dbReference type="InterPro" id="IPR019426">
    <property type="entry name" value="7TM_GPCR_serpentine_rcpt_Srv"/>
</dbReference>
<feature type="transmembrane region" description="Helical" evidence="1">
    <location>
        <begin position="249"/>
        <end position="270"/>
    </location>
</feature>
<dbReference type="PANTHER" id="PTHR31552:SF8">
    <property type="entry name" value="SERPENTINE RECEPTOR CLASS GAMMA"/>
    <property type="match status" value="1"/>
</dbReference>
<dbReference type="AlphaFoldDB" id="A0A0D6LQN2"/>
<dbReference type="Proteomes" id="UP000054495">
    <property type="component" value="Unassembled WGS sequence"/>
</dbReference>
<reference evidence="2 3" key="1">
    <citation type="submission" date="2013-05" db="EMBL/GenBank/DDBJ databases">
        <title>Draft genome of the parasitic nematode Anyclostoma ceylanicum.</title>
        <authorList>
            <person name="Mitreva M."/>
        </authorList>
    </citation>
    <scope>NUCLEOTIDE SEQUENCE [LARGE SCALE GENOMIC DNA]</scope>
</reference>